<gene>
    <name evidence="2" type="ORF">SK571_10005</name>
</gene>
<evidence type="ECO:0000313" key="3">
    <source>
        <dbReference type="Proteomes" id="UP001271792"/>
    </source>
</evidence>
<dbReference type="SUPFAM" id="SSF81606">
    <property type="entry name" value="PP2C-like"/>
    <property type="match status" value="1"/>
</dbReference>
<dbReference type="EMBL" id="JAXAVV010000004">
    <property type="protein sequence ID" value="MDX8049712.1"/>
    <property type="molecule type" value="Genomic_DNA"/>
</dbReference>
<dbReference type="CDD" id="cd00143">
    <property type="entry name" value="PP2Cc"/>
    <property type="match status" value="1"/>
</dbReference>
<evidence type="ECO:0000313" key="2">
    <source>
        <dbReference type="EMBL" id="MDX8049712.1"/>
    </source>
</evidence>
<dbReference type="InterPro" id="IPR001932">
    <property type="entry name" value="PPM-type_phosphatase-like_dom"/>
</dbReference>
<feature type="domain" description="PPM-type phosphatase" evidence="1">
    <location>
        <begin position="3"/>
        <end position="235"/>
    </location>
</feature>
<comment type="caution">
    <text evidence="2">The sequence shown here is derived from an EMBL/GenBank/DDBJ whole genome shotgun (WGS) entry which is preliminary data.</text>
</comment>
<organism evidence="2 3">
    <name type="scientific">Lentzea kristufekii</name>
    <dbReference type="NCBI Taxonomy" id="3095430"/>
    <lineage>
        <taxon>Bacteria</taxon>
        <taxon>Bacillati</taxon>
        <taxon>Actinomycetota</taxon>
        <taxon>Actinomycetes</taxon>
        <taxon>Pseudonocardiales</taxon>
        <taxon>Pseudonocardiaceae</taxon>
        <taxon>Lentzea</taxon>
    </lineage>
</organism>
<sequence length="243" mass="25135">MKRVHVAAITSRGLVRDGNEDRVAVFGWLAPQEMSEPVVLASRTAEPVLVVVADGLGGHQAGEVASEFAVTALSAALPGLADDPVGVFGRVHQDLLELGGSRPELTGTATTATALLIADDLITTCHVGDSRAYYVEPGLVTQLTTDDVDQVAGGTLTQVLGGLPGREVVAHVRQVDTAESLRFLLCTDGLHSYVDAAVVRENAALGTVFDAAEALHQAAVEAGAPDNVSVCVVDVWLGGEGHD</sequence>
<keyword evidence="3" id="KW-1185">Reference proteome</keyword>
<accession>A0ABU4TNB0</accession>
<dbReference type="Pfam" id="PF13672">
    <property type="entry name" value="PP2C_2"/>
    <property type="match status" value="1"/>
</dbReference>
<name>A0ABU4TNB0_9PSEU</name>
<dbReference type="Gene3D" id="3.60.40.10">
    <property type="entry name" value="PPM-type phosphatase domain"/>
    <property type="match status" value="1"/>
</dbReference>
<dbReference type="RefSeq" id="WP_319983742.1">
    <property type="nucleotide sequence ID" value="NZ_JAXAVV010000004.1"/>
</dbReference>
<proteinExistence type="predicted"/>
<evidence type="ECO:0000259" key="1">
    <source>
        <dbReference type="PROSITE" id="PS51746"/>
    </source>
</evidence>
<protein>
    <submittedName>
        <fullName evidence="2">Protein phosphatase 2C domain-containing protein</fullName>
    </submittedName>
</protein>
<dbReference type="PROSITE" id="PS51746">
    <property type="entry name" value="PPM_2"/>
    <property type="match status" value="1"/>
</dbReference>
<dbReference type="SMART" id="SM00331">
    <property type="entry name" value="PP2C_SIG"/>
    <property type="match status" value="1"/>
</dbReference>
<dbReference type="InterPro" id="IPR036457">
    <property type="entry name" value="PPM-type-like_dom_sf"/>
</dbReference>
<reference evidence="2 3" key="2">
    <citation type="submission" date="2023-11" db="EMBL/GenBank/DDBJ databases">
        <authorList>
            <person name="Lara A.C."/>
            <person name="Chronakova A."/>
        </authorList>
    </citation>
    <scope>NUCLEOTIDE SEQUENCE [LARGE SCALE GENOMIC DNA]</scope>
    <source>
        <strain evidence="2 3">BCCO 10_0798</strain>
    </source>
</reference>
<dbReference type="SMART" id="SM00332">
    <property type="entry name" value="PP2Cc"/>
    <property type="match status" value="1"/>
</dbReference>
<dbReference type="Proteomes" id="UP001271792">
    <property type="component" value="Unassembled WGS sequence"/>
</dbReference>
<reference evidence="2 3" key="1">
    <citation type="submission" date="2023-11" db="EMBL/GenBank/DDBJ databases">
        <title>Lentzea sokolovensis, sp. nov., Lentzea kristufkii, sp. nov., and Lentzea miocenensis, sp. nov., rare actinobacteria from Sokolov Coal Basin, Miocene lacustrine sediment, Czech Republic.</title>
        <authorList>
            <person name="Lara A."/>
            <person name="Kotroba L."/>
            <person name="Nouioui I."/>
            <person name="Neumann-Schaal M."/>
            <person name="Mast Y."/>
            <person name="Chronakova A."/>
        </authorList>
    </citation>
    <scope>NUCLEOTIDE SEQUENCE [LARGE SCALE GENOMIC DNA]</scope>
    <source>
        <strain evidence="2 3">BCCO 10_0798</strain>
    </source>
</reference>